<keyword evidence="9" id="KW-1185">Reference proteome</keyword>
<dbReference type="Gene3D" id="6.10.250.1910">
    <property type="match status" value="1"/>
</dbReference>
<feature type="transmembrane region" description="Helical" evidence="5">
    <location>
        <begin position="320"/>
        <end position="339"/>
    </location>
</feature>
<proteinExistence type="inferred from homology"/>
<feature type="transmembrane region" description="Helical" evidence="5">
    <location>
        <begin position="52"/>
        <end position="74"/>
    </location>
</feature>
<dbReference type="GO" id="GO:0007165">
    <property type="term" value="P:signal transduction"/>
    <property type="evidence" value="ECO:0007669"/>
    <property type="project" value="UniProtKB-KW"/>
</dbReference>
<feature type="compositionally biased region" description="Basic and acidic residues" evidence="4">
    <location>
        <begin position="403"/>
        <end position="422"/>
    </location>
</feature>
<dbReference type="AlphaFoldDB" id="A0A897NX52"/>
<feature type="domain" description="Methyl-accepting transducer" evidence="6">
    <location>
        <begin position="499"/>
        <end position="735"/>
    </location>
</feature>
<feature type="compositionally biased region" description="Polar residues" evidence="4">
    <location>
        <begin position="785"/>
        <end position="802"/>
    </location>
</feature>
<dbReference type="GO" id="GO:0006935">
    <property type="term" value="P:chemotaxis"/>
    <property type="evidence" value="ECO:0007669"/>
    <property type="project" value="InterPro"/>
</dbReference>
<evidence type="ECO:0000313" key="9">
    <source>
        <dbReference type="Proteomes" id="UP000663292"/>
    </source>
</evidence>
<accession>A0A897NX52</accession>
<gene>
    <name evidence="8" type="primary">tar5</name>
    <name evidence="8" type="ORF">HSEST_1665</name>
</gene>
<dbReference type="EMBL" id="CP064791">
    <property type="protein sequence ID" value="QSG15189.1"/>
    <property type="molecule type" value="Genomic_DNA"/>
</dbReference>
<dbReference type="Pfam" id="PF00015">
    <property type="entry name" value="MCPsignal"/>
    <property type="match status" value="1"/>
</dbReference>
<reference evidence="8 9" key="1">
    <citation type="submission" date="2020-11" db="EMBL/GenBank/DDBJ databases">
        <title>Carbohydrate-dependent, anaerobic sulfur respiration: A novel catabolism in halophilic archaea.</title>
        <authorList>
            <person name="Sorokin D.Y."/>
            <person name="Messina E."/>
            <person name="Smedile F."/>
            <person name="La Cono V."/>
            <person name="Hallsworth J.E."/>
            <person name="Yakimov M.M."/>
        </authorList>
    </citation>
    <scope>NUCLEOTIDE SEQUENCE [LARGE SCALE GENOMIC DNA]</scope>
    <source>
        <strain evidence="8 9">HSR-Est</strain>
    </source>
</reference>
<dbReference type="PANTHER" id="PTHR32089">
    <property type="entry name" value="METHYL-ACCEPTING CHEMOTAXIS PROTEIN MCPB"/>
    <property type="match status" value="1"/>
</dbReference>
<dbReference type="Pfam" id="PF00672">
    <property type="entry name" value="HAMP"/>
    <property type="match status" value="1"/>
</dbReference>
<evidence type="ECO:0000256" key="3">
    <source>
        <dbReference type="PROSITE-ProRule" id="PRU00284"/>
    </source>
</evidence>
<protein>
    <submittedName>
        <fullName evidence="8">Methyl-accepting chemotaxis protein</fullName>
    </submittedName>
</protein>
<dbReference type="PROSITE" id="PS50111">
    <property type="entry name" value="CHEMOTAXIS_TRANSDUC_2"/>
    <property type="match status" value="1"/>
</dbReference>
<dbReference type="PRINTS" id="PR00260">
    <property type="entry name" value="CHEMTRNSDUCR"/>
</dbReference>
<dbReference type="SUPFAM" id="SSF158472">
    <property type="entry name" value="HAMP domain-like"/>
    <property type="match status" value="1"/>
</dbReference>
<evidence type="ECO:0000259" key="6">
    <source>
        <dbReference type="PROSITE" id="PS50111"/>
    </source>
</evidence>
<evidence type="ECO:0000313" key="8">
    <source>
        <dbReference type="EMBL" id="QSG15189.1"/>
    </source>
</evidence>
<dbReference type="SMART" id="SM00304">
    <property type="entry name" value="HAMP"/>
    <property type="match status" value="2"/>
</dbReference>
<dbReference type="CDD" id="cd06225">
    <property type="entry name" value="HAMP"/>
    <property type="match status" value="1"/>
</dbReference>
<keyword evidence="5" id="KW-0472">Membrane</keyword>
<evidence type="ECO:0000256" key="2">
    <source>
        <dbReference type="ARBA" id="ARBA00029447"/>
    </source>
</evidence>
<feature type="compositionally biased region" description="Low complexity" evidence="4">
    <location>
        <begin position="539"/>
        <end position="561"/>
    </location>
</feature>
<dbReference type="InterPro" id="IPR004089">
    <property type="entry name" value="MCPsignal_dom"/>
</dbReference>
<dbReference type="GO" id="GO:0016020">
    <property type="term" value="C:membrane"/>
    <property type="evidence" value="ECO:0007669"/>
    <property type="project" value="InterPro"/>
</dbReference>
<keyword evidence="5" id="KW-0812">Transmembrane</keyword>
<keyword evidence="1 3" id="KW-0807">Transducer</keyword>
<dbReference type="Proteomes" id="UP000663292">
    <property type="component" value="Chromosome"/>
</dbReference>
<evidence type="ECO:0000256" key="5">
    <source>
        <dbReference type="SAM" id="Phobius"/>
    </source>
</evidence>
<dbReference type="InterPro" id="IPR003660">
    <property type="entry name" value="HAMP_dom"/>
</dbReference>
<dbReference type="Gene3D" id="1.10.287.950">
    <property type="entry name" value="Methyl-accepting chemotaxis protein"/>
    <property type="match status" value="1"/>
</dbReference>
<dbReference type="SMART" id="SM00283">
    <property type="entry name" value="MA"/>
    <property type="match status" value="1"/>
</dbReference>
<organism evidence="8 9">
    <name type="scientific">Halapricum desulfuricans</name>
    <dbReference type="NCBI Taxonomy" id="2841257"/>
    <lineage>
        <taxon>Archaea</taxon>
        <taxon>Methanobacteriati</taxon>
        <taxon>Methanobacteriota</taxon>
        <taxon>Stenosarchaea group</taxon>
        <taxon>Halobacteria</taxon>
        <taxon>Halobacteriales</taxon>
        <taxon>Haloarculaceae</taxon>
        <taxon>Halapricum</taxon>
    </lineage>
</organism>
<evidence type="ECO:0000256" key="4">
    <source>
        <dbReference type="SAM" id="MobiDB-lite"/>
    </source>
</evidence>
<name>A0A897NX52_9EURY</name>
<feature type="domain" description="HAMP" evidence="7">
    <location>
        <begin position="340"/>
        <end position="392"/>
    </location>
</feature>
<feature type="domain" description="HAMP" evidence="7">
    <location>
        <begin position="427"/>
        <end position="480"/>
    </location>
</feature>
<sequence length="802" mass="85762">MILPARTVADPPSVGVITAENRGRGFYCAKSNCLSMKPSKRSLLPAAVRQSYAMRLGVALAFSIVVIVAFGGVISAQTTTQLQENVETDLTAQSNTEASQIDTWLRSIEGDARTTSKLPVYASGDTDEIKQDLDSLVASGHTPDDVIGVHYLNTENMTFVTSSADRMIGVNASVQGAPFATDPPSFDGSDDVVLTEPFSVSVVDHPIVAAITPIEGTDDRALVYMIDLSAHADRIADNAGDTTTVVIDQQGRYAAHPNQSKLLTDAGVDGFDLGAGESDFTSDDGTLRSATGLETADWTVMVQTQRADAYALADQINADLLGLVLLAIINLGLVGVTIGSNTITSLRRLTARAEEMADGDLDVDLRTTREDEIGSLYQSFAAMRDSLREKIDEAQEARQSAEGARESAEQARREAESERAEMEAMTSHLTSKASEYESVLDQAAEGDLTGRVDPQSESDAMERVGQKINATLDSLERIVADVESFSSEVLTASDRVQRNADEVSEASQQVTSSIDEIFEGARKQNERLNDASGEMENLSATAEEVASSAQEVAETSQAAAEAGEEGREAAQEAIQEMNAIEAETEEMVEEINALDDDLDEINDIINVITEIVEQTNMLALNASIEAAHADGQGDGFAVVADEIKSLAEETKDAAGDIEQRIERIQSQAGDTVETMESTSERITDGVETVTETVDALETIVDRTEDADAGIQEIDDATAEQARTAQEVMQTIDDLSAISQQTAQEADTVAAAADDQEHAITEVSESATDLRRRASDLEQLLERFTVETTPSGASSPEPATTDD</sequence>
<feature type="region of interest" description="Disordered" evidence="4">
    <location>
        <begin position="539"/>
        <end position="571"/>
    </location>
</feature>
<feature type="region of interest" description="Disordered" evidence="4">
    <location>
        <begin position="392"/>
        <end position="424"/>
    </location>
</feature>
<dbReference type="GO" id="GO:0004888">
    <property type="term" value="F:transmembrane signaling receptor activity"/>
    <property type="evidence" value="ECO:0007669"/>
    <property type="project" value="InterPro"/>
</dbReference>
<dbReference type="CDD" id="cd11386">
    <property type="entry name" value="MCP_signal"/>
    <property type="match status" value="1"/>
</dbReference>
<evidence type="ECO:0000256" key="1">
    <source>
        <dbReference type="ARBA" id="ARBA00023224"/>
    </source>
</evidence>
<keyword evidence="5" id="KW-1133">Transmembrane helix</keyword>
<dbReference type="CDD" id="cd18774">
    <property type="entry name" value="PDC2_HK_sensor"/>
    <property type="match status" value="1"/>
</dbReference>
<evidence type="ECO:0000259" key="7">
    <source>
        <dbReference type="PROSITE" id="PS50885"/>
    </source>
</evidence>
<feature type="region of interest" description="Disordered" evidence="4">
    <location>
        <begin position="783"/>
        <end position="802"/>
    </location>
</feature>
<dbReference type="PANTHER" id="PTHR32089:SF112">
    <property type="entry name" value="LYSOZYME-LIKE PROTEIN-RELATED"/>
    <property type="match status" value="1"/>
</dbReference>
<dbReference type="SUPFAM" id="SSF58104">
    <property type="entry name" value="Methyl-accepting chemotaxis protein (MCP) signaling domain"/>
    <property type="match status" value="1"/>
</dbReference>
<comment type="similarity">
    <text evidence="2">Belongs to the methyl-accepting chemotaxis (MCP) protein family.</text>
</comment>
<dbReference type="PROSITE" id="PS50885">
    <property type="entry name" value="HAMP"/>
    <property type="match status" value="2"/>
</dbReference>
<dbReference type="InterPro" id="IPR004090">
    <property type="entry name" value="Chemotax_Me-accpt_rcpt"/>
</dbReference>